<dbReference type="PANTHER" id="PTHR23517">
    <property type="entry name" value="RESISTANCE PROTEIN MDTM, PUTATIVE-RELATED-RELATED"/>
    <property type="match status" value="1"/>
</dbReference>
<feature type="transmembrane region" description="Helical" evidence="8">
    <location>
        <begin position="31"/>
        <end position="58"/>
    </location>
</feature>
<evidence type="ECO:0000313" key="10">
    <source>
        <dbReference type="EMBL" id="GAA3156333.1"/>
    </source>
</evidence>
<feature type="transmembrane region" description="Helical" evidence="8">
    <location>
        <begin position="360"/>
        <end position="386"/>
    </location>
</feature>
<accession>A0ABP6NRG9</accession>
<keyword evidence="11" id="KW-1185">Reference proteome</keyword>
<feature type="domain" description="Major facilitator superfamily (MFS) profile" evidence="9">
    <location>
        <begin position="31"/>
        <end position="414"/>
    </location>
</feature>
<dbReference type="Gene3D" id="1.20.1250.20">
    <property type="entry name" value="MFS general substrate transporter like domains"/>
    <property type="match status" value="2"/>
</dbReference>
<feature type="transmembrane region" description="Helical" evidence="8">
    <location>
        <begin position="392"/>
        <end position="411"/>
    </location>
</feature>
<feature type="transmembrane region" description="Helical" evidence="8">
    <location>
        <begin position="158"/>
        <end position="180"/>
    </location>
</feature>
<evidence type="ECO:0000256" key="4">
    <source>
        <dbReference type="ARBA" id="ARBA00022692"/>
    </source>
</evidence>
<feature type="transmembrane region" description="Helical" evidence="8">
    <location>
        <begin position="186"/>
        <end position="207"/>
    </location>
</feature>
<sequence length="417" mass="42646">MFRTDSRQDRGPRPARVAHGPARDRRALPPFAAFAGSAAVFAALYVAAGAPTPLLVVFEQQWHFPAWVLTVAFSSYALGLLAALLFAGSLSDYTGRHPVLVGSLLVEIAAMLMFVFATGISWVIAARTVQGIATGAATSAFSASVVEHAPRRHKQLGTIITSIAPAGGLGLGALLTGVAIEFSTHAGAIVFAALALIMIVGTVIVAFSAETVSPRPGTARSLMPRVRVPLQARREFVASVPAHIAAWMLGGLFMGLVPTIIRDLLGLHSGLLNGATAFIEPAAAAAAGIFLGRLPARRTVLVGGAGVLLGTAVIEAGVVTGMLSLLWAGGVIGGVGFGASFSGAIRTIAPLVPPHQRAGLFAAVCLVAYLSFGVPAIIAGFLVAPAGLRGTVLGYGAAVLATSALGLFAQYRISRPR</sequence>
<dbReference type="EMBL" id="BAAAVM010000085">
    <property type="protein sequence ID" value="GAA3156333.1"/>
    <property type="molecule type" value="Genomic_DNA"/>
</dbReference>
<dbReference type="PROSITE" id="PS50850">
    <property type="entry name" value="MFS"/>
    <property type="match status" value="1"/>
</dbReference>
<feature type="transmembrane region" description="Helical" evidence="8">
    <location>
        <begin position="129"/>
        <end position="146"/>
    </location>
</feature>
<evidence type="ECO:0000256" key="3">
    <source>
        <dbReference type="ARBA" id="ARBA00022475"/>
    </source>
</evidence>
<organism evidence="10 11">
    <name type="scientific">Streptomyces rameus</name>
    <dbReference type="NCBI Taxonomy" id="68261"/>
    <lineage>
        <taxon>Bacteria</taxon>
        <taxon>Bacillati</taxon>
        <taxon>Actinomycetota</taxon>
        <taxon>Actinomycetes</taxon>
        <taxon>Kitasatosporales</taxon>
        <taxon>Streptomycetaceae</taxon>
        <taxon>Streptomyces</taxon>
    </lineage>
</organism>
<protein>
    <submittedName>
        <fullName evidence="10">MFS transporter</fullName>
    </submittedName>
</protein>
<feature type="transmembrane region" description="Helical" evidence="8">
    <location>
        <begin position="267"/>
        <end position="292"/>
    </location>
</feature>
<dbReference type="SUPFAM" id="SSF103473">
    <property type="entry name" value="MFS general substrate transporter"/>
    <property type="match status" value="1"/>
</dbReference>
<dbReference type="InterPro" id="IPR011701">
    <property type="entry name" value="MFS"/>
</dbReference>
<evidence type="ECO:0000256" key="8">
    <source>
        <dbReference type="SAM" id="Phobius"/>
    </source>
</evidence>
<proteinExistence type="predicted"/>
<feature type="transmembrane region" description="Helical" evidence="8">
    <location>
        <begin position="299"/>
        <end position="319"/>
    </location>
</feature>
<dbReference type="InterPro" id="IPR020846">
    <property type="entry name" value="MFS_dom"/>
</dbReference>
<evidence type="ECO:0000313" key="11">
    <source>
        <dbReference type="Proteomes" id="UP001500893"/>
    </source>
</evidence>
<reference evidence="11" key="1">
    <citation type="journal article" date="2019" name="Int. J. Syst. Evol. Microbiol.">
        <title>The Global Catalogue of Microorganisms (GCM) 10K type strain sequencing project: providing services to taxonomists for standard genome sequencing and annotation.</title>
        <authorList>
            <consortium name="The Broad Institute Genomics Platform"/>
            <consortium name="The Broad Institute Genome Sequencing Center for Infectious Disease"/>
            <person name="Wu L."/>
            <person name="Ma J."/>
        </authorList>
    </citation>
    <scope>NUCLEOTIDE SEQUENCE [LARGE SCALE GENOMIC DNA]</scope>
    <source>
        <strain evidence="11">JCM 11574</strain>
    </source>
</reference>
<dbReference type="PANTHER" id="PTHR23517:SF13">
    <property type="entry name" value="MAJOR FACILITATOR SUPERFAMILY MFS_1"/>
    <property type="match status" value="1"/>
</dbReference>
<evidence type="ECO:0000256" key="7">
    <source>
        <dbReference type="SAM" id="MobiDB-lite"/>
    </source>
</evidence>
<evidence type="ECO:0000256" key="6">
    <source>
        <dbReference type="ARBA" id="ARBA00023136"/>
    </source>
</evidence>
<evidence type="ECO:0000256" key="5">
    <source>
        <dbReference type="ARBA" id="ARBA00022989"/>
    </source>
</evidence>
<feature type="transmembrane region" description="Helical" evidence="8">
    <location>
        <begin position="236"/>
        <end position="261"/>
    </location>
</feature>
<keyword evidence="3" id="KW-1003">Cell membrane</keyword>
<evidence type="ECO:0000259" key="9">
    <source>
        <dbReference type="PROSITE" id="PS50850"/>
    </source>
</evidence>
<dbReference type="Pfam" id="PF07690">
    <property type="entry name" value="MFS_1"/>
    <property type="match status" value="1"/>
</dbReference>
<dbReference type="InterPro" id="IPR050171">
    <property type="entry name" value="MFS_Transporters"/>
</dbReference>
<feature type="region of interest" description="Disordered" evidence="7">
    <location>
        <begin position="1"/>
        <end position="21"/>
    </location>
</feature>
<feature type="transmembrane region" description="Helical" evidence="8">
    <location>
        <begin position="64"/>
        <end position="87"/>
    </location>
</feature>
<comment type="caution">
    <text evidence="10">The sequence shown here is derived from an EMBL/GenBank/DDBJ whole genome shotgun (WGS) entry which is preliminary data.</text>
</comment>
<evidence type="ECO:0000256" key="1">
    <source>
        <dbReference type="ARBA" id="ARBA00004651"/>
    </source>
</evidence>
<feature type="compositionally biased region" description="Basic and acidic residues" evidence="7">
    <location>
        <begin position="1"/>
        <end position="12"/>
    </location>
</feature>
<dbReference type="Proteomes" id="UP001500893">
    <property type="component" value="Unassembled WGS sequence"/>
</dbReference>
<dbReference type="InterPro" id="IPR036259">
    <property type="entry name" value="MFS_trans_sf"/>
</dbReference>
<evidence type="ECO:0000256" key="2">
    <source>
        <dbReference type="ARBA" id="ARBA00022448"/>
    </source>
</evidence>
<keyword evidence="6 8" id="KW-0472">Membrane</keyword>
<feature type="transmembrane region" description="Helical" evidence="8">
    <location>
        <begin position="99"/>
        <end position="123"/>
    </location>
</feature>
<comment type="subcellular location">
    <subcellularLocation>
        <location evidence="1">Cell membrane</location>
        <topology evidence="1">Multi-pass membrane protein</topology>
    </subcellularLocation>
</comment>
<keyword evidence="5 8" id="KW-1133">Transmembrane helix</keyword>
<name>A0ABP6NRG9_9ACTN</name>
<gene>
    <name evidence="10" type="ORF">GCM10010521_50470</name>
</gene>
<keyword evidence="2" id="KW-0813">Transport</keyword>
<feature type="transmembrane region" description="Helical" evidence="8">
    <location>
        <begin position="325"/>
        <end position="348"/>
    </location>
</feature>
<keyword evidence="4 8" id="KW-0812">Transmembrane</keyword>